<dbReference type="Pfam" id="PF12796">
    <property type="entry name" value="Ank_2"/>
    <property type="match status" value="1"/>
</dbReference>
<dbReference type="PANTHER" id="PTHR24121">
    <property type="entry name" value="NO MECHANORECEPTOR POTENTIAL C, ISOFORM D-RELATED"/>
    <property type="match status" value="1"/>
</dbReference>
<proteinExistence type="predicted"/>
<gene>
    <name evidence="1" type="ORF">SLEP1_g44168</name>
</gene>
<organism evidence="1 2">
    <name type="scientific">Rubroshorea leprosula</name>
    <dbReference type="NCBI Taxonomy" id="152421"/>
    <lineage>
        <taxon>Eukaryota</taxon>
        <taxon>Viridiplantae</taxon>
        <taxon>Streptophyta</taxon>
        <taxon>Embryophyta</taxon>
        <taxon>Tracheophyta</taxon>
        <taxon>Spermatophyta</taxon>
        <taxon>Magnoliopsida</taxon>
        <taxon>eudicotyledons</taxon>
        <taxon>Gunneridae</taxon>
        <taxon>Pentapetalae</taxon>
        <taxon>rosids</taxon>
        <taxon>malvids</taxon>
        <taxon>Malvales</taxon>
        <taxon>Dipterocarpaceae</taxon>
        <taxon>Rubroshorea</taxon>
    </lineage>
</organism>
<keyword evidence="2" id="KW-1185">Reference proteome</keyword>
<dbReference type="InterPro" id="IPR036770">
    <property type="entry name" value="Ankyrin_rpt-contain_sf"/>
</dbReference>
<name>A0AAV5LGK5_9ROSI</name>
<dbReference type="Proteomes" id="UP001054252">
    <property type="component" value="Unassembled WGS sequence"/>
</dbReference>
<evidence type="ECO:0000313" key="2">
    <source>
        <dbReference type="Proteomes" id="UP001054252"/>
    </source>
</evidence>
<dbReference type="SUPFAM" id="SSF48403">
    <property type="entry name" value="Ankyrin repeat"/>
    <property type="match status" value="1"/>
</dbReference>
<dbReference type="InterPro" id="IPR002110">
    <property type="entry name" value="Ankyrin_rpt"/>
</dbReference>
<protein>
    <submittedName>
        <fullName evidence="1">Uncharacterized protein</fullName>
    </submittedName>
</protein>
<dbReference type="EMBL" id="BPVZ01000114">
    <property type="protein sequence ID" value="GKV35981.1"/>
    <property type="molecule type" value="Genomic_DNA"/>
</dbReference>
<dbReference type="PANTHER" id="PTHR24121:SF16">
    <property type="entry name" value="NON-SPECIFIC SERINE_THREONINE PROTEIN KINASE"/>
    <property type="match status" value="1"/>
</dbReference>
<comment type="caution">
    <text evidence="1">The sequence shown here is derived from an EMBL/GenBank/DDBJ whole genome shotgun (WGS) entry which is preliminary data.</text>
</comment>
<evidence type="ECO:0000313" key="1">
    <source>
        <dbReference type="EMBL" id="GKV35981.1"/>
    </source>
</evidence>
<reference evidence="1 2" key="1">
    <citation type="journal article" date="2021" name="Commun. Biol.">
        <title>The genome of Shorea leprosula (Dipterocarpaceae) highlights the ecological relevance of drought in aseasonal tropical rainforests.</title>
        <authorList>
            <person name="Ng K.K.S."/>
            <person name="Kobayashi M.J."/>
            <person name="Fawcett J.A."/>
            <person name="Hatakeyama M."/>
            <person name="Paape T."/>
            <person name="Ng C.H."/>
            <person name="Ang C.C."/>
            <person name="Tnah L.H."/>
            <person name="Lee C.T."/>
            <person name="Nishiyama T."/>
            <person name="Sese J."/>
            <person name="O'Brien M.J."/>
            <person name="Copetti D."/>
            <person name="Mohd Noor M.I."/>
            <person name="Ong R.C."/>
            <person name="Putra M."/>
            <person name="Sireger I.Z."/>
            <person name="Indrioko S."/>
            <person name="Kosugi Y."/>
            <person name="Izuno A."/>
            <person name="Isagi Y."/>
            <person name="Lee S.L."/>
            <person name="Shimizu K.K."/>
        </authorList>
    </citation>
    <scope>NUCLEOTIDE SEQUENCE [LARGE SCALE GENOMIC DNA]</scope>
    <source>
        <strain evidence="1">214</strain>
    </source>
</reference>
<accession>A0AAV5LGK5</accession>
<dbReference type="AlphaFoldDB" id="A0AAV5LGK5"/>
<sequence length="313" mass="35737">MRNYLLAQDLWDVVESSNGPSSSDQEATANWKRKNAAVLYTLQISCAPEIFARTMGKTSAKEAWDELAKIHEMKNKWRLDGPQSSRQGTDLRIFFEGTIPGKTKPIERTRSNKFLEAIFYQKWDTVIKLLEECDVEGVKKLVQIMSEEEILYEDKNGCTALAYAAYLGKTEIAKLLLTTKNNKLLTIPDTEGMIPVVRACAQRLKETTLYLYFQTLEFLYPERGEHGSLLLHFCMLNEMLVIALDLLQHYPRLAFTRFKYNNRVSTPILTLSAQTSLFPSGTRLSFLQQWIYYGISVASEDKEVIKAATCTLS</sequence>
<dbReference type="Pfam" id="PF14223">
    <property type="entry name" value="Retrotran_gag_2"/>
    <property type="match status" value="1"/>
</dbReference>
<dbReference type="Gene3D" id="1.25.40.20">
    <property type="entry name" value="Ankyrin repeat-containing domain"/>
    <property type="match status" value="1"/>
</dbReference>